<dbReference type="InterPro" id="IPR008689">
    <property type="entry name" value="ATP_synth_F0_dsu_mt"/>
</dbReference>
<evidence type="ECO:0000256" key="4">
    <source>
        <dbReference type="ARBA" id="ARBA00022547"/>
    </source>
</evidence>
<organism evidence="11 12">
    <name type="scientific">Chaetoceros tenuissimus</name>
    <dbReference type="NCBI Taxonomy" id="426638"/>
    <lineage>
        <taxon>Eukaryota</taxon>
        <taxon>Sar</taxon>
        <taxon>Stramenopiles</taxon>
        <taxon>Ochrophyta</taxon>
        <taxon>Bacillariophyta</taxon>
        <taxon>Coscinodiscophyceae</taxon>
        <taxon>Chaetocerotophycidae</taxon>
        <taxon>Chaetocerotales</taxon>
        <taxon>Chaetocerotaceae</taxon>
        <taxon>Chaetoceros</taxon>
    </lineage>
</organism>
<dbReference type="EMBL" id="BLLK01000045">
    <property type="protein sequence ID" value="GFH51237.1"/>
    <property type="molecule type" value="Genomic_DNA"/>
</dbReference>
<dbReference type="Pfam" id="PF05873">
    <property type="entry name" value="Mt_ATP-synt_D"/>
    <property type="match status" value="1"/>
</dbReference>
<dbReference type="SUPFAM" id="SSF161065">
    <property type="entry name" value="ATP synthase D chain-like"/>
    <property type="match status" value="1"/>
</dbReference>
<reference evidence="11 12" key="1">
    <citation type="journal article" date="2021" name="Sci. Rep.">
        <title>The genome of the diatom Chaetoceros tenuissimus carries an ancient integrated fragment of an extant virus.</title>
        <authorList>
            <person name="Hongo Y."/>
            <person name="Kimura K."/>
            <person name="Takaki Y."/>
            <person name="Yoshida Y."/>
            <person name="Baba S."/>
            <person name="Kobayashi G."/>
            <person name="Nagasaki K."/>
            <person name="Hano T."/>
            <person name="Tomaru Y."/>
        </authorList>
    </citation>
    <scope>NUCLEOTIDE SEQUENCE [LARGE SCALE GENOMIC DNA]</scope>
    <source>
        <strain evidence="11 12">NIES-3715</strain>
    </source>
</reference>
<protein>
    <recommendedName>
        <fullName evidence="13">ATP synthase subunit d, mitochondrial</fullName>
    </recommendedName>
</protein>
<keyword evidence="4" id="KW-0138">CF(0)</keyword>
<keyword evidence="7" id="KW-0406">Ion transport</keyword>
<keyword evidence="9" id="KW-0472">Membrane</keyword>
<accession>A0AAD3CS75</accession>
<dbReference type="GO" id="GO:0005743">
    <property type="term" value="C:mitochondrial inner membrane"/>
    <property type="evidence" value="ECO:0007669"/>
    <property type="project" value="UniProtKB-SubCell"/>
</dbReference>
<evidence type="ECO:0000256" key="2">
    <source>
        <dbReference type="ARBA" id="ARBA00006842"/>
    </source>
</evidence>
<evidence type="ECO:0000256" key="6">
    <source>
        <dbReference type="ARBA" id="ARBA00022792"/>
    </source>
</evidence>
<sequence>MSFTARTVVRRLAHRNIDWSASYFKSNPELSAAVSSFRAWAASAESMAEKYSAAPSDIDFAGYKGAVRDQSLVDSVEAFYKASEPAAETYEWSAEDKADKMAQIEEAKGRLAFTQEMIEETEAELAFLKANRTSRETSGSDIKEAYPDIAEETEKELEERKWFKDAIA</sequence>
<proteinExistence type="inferred from homology"/>
<keyword evidence="8" id="KW-0496">Mitochondrion</keyword>
<evidence type="ECO:0000313" key="12">
    <source>
        <dbReference type="Proteomes" id="UP001054902"/>
    </source>
</evidence>
<dbReference type="GO" id="GO:0045259">
    <property type="term" value="C:proton-transporting ATP synthase complex"/>
    <property type="evidence" value="ECO:0007669"/>
    <property type="project" value="UniProtKB-KW"/>
</dbReference>
<comment type="subcellular location">
    <subcellularLocation>
        <location evidence="1">Mitochondrion inner membrane</location>
    </subcellularLocation>
</comment>
<dbReference type="AlphaFoldDB" id="A0AAD3CS75"/>
<feature type="coiled-coil region" evidence="10">
    <location>
        <begin position="104"/>
        <end position="131"/>
    </location>
</feature>
<evidence type="ECO:0000256" key="9">
    <source>
        <dbReference type="ARBA" id="ARBA00023136"/>
    </source>
</evidence>
<dbReference type="InterPro" id="IPR036228">
    <property type="entry name" value="ATP_synth_F0_dsu_sf_mt"/>
</dbReference>
<keyword evidence="6" id="KW-0999">Mitochondrion inner membrane</keyword>
<keyword evidence="12" id="KW-1185">Reference proteome</keyword>
<evidence type="ECO:0000313" key="11">
    <source>
        <dbReference type="EMBL" id="GFH51237.1"/>
    </source>
</evidence>
<comment type="similarity">
    <text evidence="2">Belongs to the ATPase d subunit family.</text>
</comment>
<dbReference type="GO" id="GO:0015986">
    <property type="term" value="P:proton motive force-driven ATP synthesis"/>
    <property type="evidence" value="ECO:0007669"/>
    <property type="project" value="InterPro"/>
</dbReference>
<gene>
    <name evidence="11" type="ORF">CTEN210_07713</name>
</gene>
<evidence type="ECO:0008006" key="13">
    <source>
        <dbReference type="Google" id="ProtNLM"/>
    </source>
</evidence>
<evidence type="ECO:0000256" key="5">
    <source>
        <dbReference type="ARBA" id="ARBA00022781"/>
    </source>
</evidence>
<dbReference type="PANTHER" id="PTHR12700">
    <property type="entry name" value="ATP SYNTHASE SUBUNIT D, MITOCHONDRIAL"/>
    <property type="match status" value="1"/>
</dbReference>
<name>A0AAD3CS75_9STRA</name>
<evidence type="ECO:0000256" key="1">
    <source>
        <dbReference type="ARBA" id="ARBA00004273"/>
    </source>
</evidence>
<dbReference type="GO" id="GO:0015078">
    <property type="term" value="F:proton transmembrane transporter activity"/>
    <property type="evidence" value="ECO:0007669"/>
    <property type="project" value="InterPro"/>
</dbReference>
<comment type="caution">
    <text evidence="11">The sequence shown here is derived from an EMBL/GenBank/DDBJ whole genome shotgun (WGS) entry which is preliminary data.</text>
</comment>
<keyword evidence="5" id="KW-0375">Hydrogen ion transport</keyword>
<evidence type="ECO:0000256" key="7">
    <source>
        <dbReference type="ARBA" id="ARBA00023065"/>
    </source>
</evidence>
<dbReference type="Proteomes" id="UP001054902">
    <property type="component" value="Unassembled WGS sequence"/>
</dbReference>
<keyword evidence="10" id="KW-0175">Coiled coil</keyword>
<dbReference type="Gene3D" id="6.10.280.70">
    <property type="match status" value="1"/>
</dbReference>
<evidence type="ECO:0000256" key="3">
    <source>
        <dbReference type="ARBA" id="ARBA00022448"/>
    </source>
</evidence>
<keyword evidence="3" id="KW-0813">Transport</keyword>
<evidence type="ECO:0000256" key="8">
    <source>
        <dbReference type="ARBA" id="ARBA00023128"/>
    </source>
</evidence>
<evidence type="ECO:0000256" key="10">
    <source>
        <dbReference type="SAM" id="Coils"/>
    </source>
</evidence>